<protein>
    <submittedName>
        <fullName evidence="3">Uncharacterized protein</fullName>
    </submittedName>
</protein>
<keyword evidence="2" id="KW-0732">Signal</keyword>
<evidence type="ECO:0000256" key="1">
    <source>
        <dbReference type="SAM" id="MobiDB-lite"/>
    </source>
</evidence>
<accession>A0A9W8R5G5</accession>
<dbReference type="Proteomes" id="UP001152087">
    <property type="component" value="Unassembled WGS sequence"/>
</dbReference>
<feature type="signal peptide" evidence="2">
    <location>
        <begin position="1"/>
        <end position="18"/>
    </location>
</feature>
<feature type="region of interest" description="Disordered" evidence="1">
    <location>
        <begin position="44"/>
        <end position="155"/>
    </location>
</feature>
<feature type="compositionally biased region" description="Low complexity" evidence="1">
    <location>
        <begin position="57"/>
        <end position="83"/>
    </location>
</feature>
<name>A0A9W8R5G5_9HYPO</name>
<dbReference type="AlphaFoldDB" id="A0A9W8R5G5"/>
<comment type="caution">
    <text evidence="3">The sequence shown here is derived from an EMBL/GenBank/DDBJ whole genome shotgun (WGS) entry which is preliminary data.</text>
</comment>
<feature type="chain" id="PRO_5040857116" evidence="2">
    <location>
        <begin position="19"/>
        <end position="185"/>
    </location>
</feature>
<keyword evidence="4" id="KW-1185">Reference proteome</keyword>
<dbReference type="EMBL" id="JAOQAV010000015">
    <property type="protein sequence ID" value="KAJ4188478.1"/>
    <property type="molecule type" value="Genomic_DNA"/>
</dbReference>
<proteinExistence type="predicted"/>
<organism evidence="3 4">
    <name type="scientific">Fusarium falciforme</name>
    <dbReference type="NCBI Taxonomy" id="195108"/>
    <lineage>
        <taxon>Eukaryota</taxon>
        <taxon>Fungi</taxon>
        <taxon>Dikarya</taxon>
        <taxon>Ascomycota</taxon>
        <taxon>Pezizomycotina</taxon>
        <taxon>Sordariomycetes</taxon>
        <taxon>Hypocreomycetidae</taxon>
        <taxon>Hypocreales</taxon>
        <taxon>Nectriaceae</taxon>
        <taxon>Fusarium</taxon>
        <taxon>Fusarium solani species complex</taxon>
    </lineage>
</organism>
<evidence type="ECO:0000256" key="2">
    <source>
        <dbReference type="SAM" id="SignalP"/>
    </source>
</evidence>
<feature type="compositionally biased region" description="Low complexity" evidence="1">
    <location>
        <begin position="108"/>
        <end position="131"/>
    </location>
</feature>
<reference evidence="3" key="1">
    <citation type="submission" date="2022-09" db="EMBL/GenBank/DDBJ databases">
        <title>Fusarium specimens isolated from Avocado Roots.</title>
        <authorList>
            <person name="Stajich J."/>
            <person name="Roper C."/>
            <person name="Heimlech-Rivalta G."/>
        </authorList>
    </citation>
    <scope>NUCLEOTIDE SEQUENCE</scope>
    <source>
        <strain evidence="3">A02</strain>
    </source>
</reference>
<sequence>MKSSSTLTLLALFTSALAGATTELPSCVTAKTLPTITIYSCPGDSEPTKIVFAPGQSSNSAPKPGAPGSSGAPSAPGVPDAPGQSDGPEEPNASDNDDNLHEPQQPNAPESAGSGTSPGSESGSSPNSNPGQHVGTPEPSITGPGFAPGSPETPSVIAVAGAPAVHIDSQLFITAGIAAFAMVWV</sequence>
<evidence type="ECO:0000313" key="3">
    <source>
        <dbReference type="EMBL" id="KAJ4188478.1"/>
    </source>
</evidence>
<gene>
    <name evidence="3" type="ORF">NW755_006640</name>
</gene>
<evidence type="ECO:0000313" key="4">
    <source>
        <dbReference type="Proteomes" id="UP001152087"/>
    </source>
</evidence>